<dbReference type="Gene3D" id="1.25.40.20">
    <property type="entry name" value="Ankyrin repeat-containing domain"/>
    <property type="match status" value="8"/>
</dbReference>
<feature type="compositionally biased region" description="Basic and acidic residues" evidence="4">
    <location>
        <begin position="793"/>
        <end position="803"/>
    </location>
</feature>
<dbReference type="Pfam" id="PF22939">
    <property type="entry name" value="WHD_GPIID"/>
    <property type="match status" value="1"/>
</dbReference>
<keyword evidence="7" id="KW-1185">Reference proteome</keyword>
<feature type="repeat" description="ANK" evidence="3">
    <location>
        <begin position="1236"/>
        <end position="1268"/>
    </location>
</feature>
<feature type="repeat" description="ANK" evidence="3">
    <location>
        <begin position="986"/>
        <end position="1018"/>
    </location>
</feature>
<reference evidence="6 7" key="1">
    <citation type="submission" date="2017-06" db="EMBL/GenBank/DDBJ databases">
        <title>Comparative genomic analysis of Ambrosia Fusariam Clade fungi.</title>
        <authorList>
            <person name="Stajich J.E."/>
            <person name="Carrillo J."/>
            <person name="Kijimoto T."/>
            <person name="Eskalen A."/>
            <person name="O'Donnell K."/>
            <person name="Kasson M."/>
        </authorList>
    </citation>
    <scope>NUCLEOTIDE SEQUENCE [LARGE SCALE GENOMIC DNA]</scope>
    <source>
        <strain evidence="6 7">UCR1854</strain>
    </source>
</reference>
<dbReference type="Pfam" id="PF00023">
    <property type="entry name" value="Ank"/>
    <property type="match status" value="2"/>
</dbReference>
<protein>
    <recommendedName>
        <fullName evidence="5">NACHT domain-containing protein</fullName>
    </recommendedName>
</protein>
<feature type="repeat" description="ANK" evidence="3">
    <location>
        <begin position="886"/>
        <end position="918"/>
    </location>
</feature>
<comment type="caution">
    <text evidence="6">The sequence shown here is derived from an EMBL/GenBank/DDBJ whole genome shotgun (WGS) entry which is preliminary data.</text>
</comment>
<dbReference type="PROSITE" id="PS50088">
    <property type="entry name" value="ANK_REPEAT"/>
    <property type="match status" value="14"/>
</dbReference>
<evidence type="ECO:0000256" key="1">
    <source>
        <dbReference type="ARBA" id="ARBA00022737"/>
    </source>
</evidence>
<feature type="repeat" description="ANK" evidence="3">
    <location>
        <begin position="1269"/>
        <end position="1303"/>
    </location>
</feature>
<keyword evidence="1" id="KW-0677">Repeat</keyword>
<feature type="repeat" description="ANK" evidence="3">
    <location>
        <begin position="1305"/>
        <end position="1337"/>
    </location>
</feature>
<dbReference type="InterPro" id="IPR002110">
    <property type="entry name" value="Ankyrin_rpt"/>
</dbReference>
<evidence type="ECO:0000256" key="2">
    <source>
        <dbReference type="ARBA" id="ARBA00023043"/>
    </source>
</evidence>
<feature type="repeat" description="ANK" evidence="3">
    <location>
        <begin position="757"/>
        <end position="789"/>
    </location>
</feature>
<gene>
    <name evidence="6" type="ORF">BHE90_014515</name>
</gene>
<dbReference type="Pfam" id="PF13637">
    <property type="entry name" value="Ank_4"/>
    <property type="match status" value="1"/>
</dbReference>
<evidence type="ECO:0000259" key="5">
    <source>
        <dbReference type="PROSITE" id="PS50837"/>
    </source>
</evidence>
<feature type="repeat" description="ANK" evidence="3">
    <location>
        <begin position="1158"/>
        <end position="1194"/>
    </location>
</feature>
<feature type="repeat" description="ANK" evidence="3">
    <location>
        <begin position="1052"/>
        <end position="1080"/>
    </location>
</feature>
<feature type="repeat" description="ANK" evidence="3">
    <location>
        <begin position="1019"/>
        <end position="1051"/>
    </location>
</feature>
<dbReference type="InterPro" id="IPR051165">
    <property type="entry name" value="Multifunctional_ANK_Repeat"/>
</dbReference>
<evidence type="ECO:0000256" key="4">
    <source>
        <dbReference type="SAM" id="MobiDB-lite"/>
    </source>
</evidence>
<dbReference type="InterPro" id="IPR056884">
    <property type="entry name" value="NPHP3-like_N"/>
</dbReference>
<feature type="repeat" description="ANK" evidence="3">
    <location>
        <begin position="1195"/>
        <end position="1227"/>
    </location>
</feature>
<feature type="region of interest" description="Disordered" evidence="4">
    <location>
        <begin position="793"/>
        <end position="827"/>
    </location>
</feature>
<dbReference type="SMART" id="SM00248">
    <property type="entry name" value="ANK"/>
    <property type="match status" value="17"/>
</dbReference>
<dbReference type="PROSITE" id="PS50297">
    <property type="entry name" value="ANK_REP_REGION"/>
    <property type="match status" value="13"/>
</dbReference>
<feature type="repeat" description="ANK" evidence="3">
    <location>
        <begin position="690"/>
        <end position="717"/>
    </location>
</feature>
<dbReference type="PANTHER" id="PTHR24123">
    <property type="entry name" value="ANKYRIN REPEAT-CONTAINING"/>
    <property type="match status" value="1"/>
</dbReference>
<proteinExistence type="predicted"/>
<dbReference type="InterPro" id="IPR036770">
    <property type="entry name" value="Ankyrin_rpt-contain_sf"/>
</dbReference>
<sequence>MDPASVVGLTASIIQLIETTAKVIGYVNNVKDAPAERAQFARHASSLLALLTDLRYRVEEAGPASDSWFVALRGLGVEGGPLDQLHDQMEHLATKLEPSTGRFKKMGKALIWALDKKDIDETLAQIERVKTLIMLALQNDQFKLALAMRQDLVDVKEDLRGVINEATAERQDGEFQDIVAWLSSLDFAMKQVDFLNRRQPGTGDWLLSDPRFQHWQDGEERTLWCPGLPGAGKTTLASMVIEWLRSQHQGTRAAVIYLYCSYKEEGVQTPREMIGSLLKQVVQHKAALPDGLRQLYDKHAQGKTPPKLDELARLLVQEVASLPFVFVVIDALDECPERDNTRDTLLTEIQKLPQNARILITSRYSPQIDERFDSVPHIDIRATDDDVKRYIEVRIEKESSLAKHVRSDPTLMEEIIKTVVKCSQGMFLLAQLHMDSLAKKLNRRQVRTALGSLPKELDGIYDQAMQRIQDQDEHQVVLAHRVLYWISYTLRPLTIAELRHALAVEPGDDDLDEDGLYETKDIVSVCAGLVTIDDESNQIRLVHYTTQSYFKRIGSARFPEAPSTIAKTCLTYLAFGPFAERYCSSRQEATNRLGKYPFLRYAASYWGDHVRDEVDPDVRELALDYLDNNISILSANQAIDQTRSSFGWYYHNGGGVGNFTRLHAVASFGLVGLALDLLADDINVNARADWGTTPLHLAAEAGHTEMVRLLLQAKANVAPEGIDRTTPLHLATEWGHESVVKVLIDAGADPNDRRVTRGKSPLHIAAENGHIDVMRVLLAEGADFNQKDAVSYRLKEHTERESSPRSSDIDTADDEEREEFGGTPLNRAAEEGHEAIVLLLLDNGADISATQEDGKTALHQAAGAGHVKLVKLLIGRGIDVLAKDEDGQTALHHAAGRGQAQIVQILLESNADVLAEDQRGKTAIDEVSGREHESVLKMLLEHIGRGDETERWLATARLPHAVDQAEDEEVGFLLTKGADPNARTSGEVSLLHAAVARENENVLRLLLDNGASVNVKDSFGRTPLHWAAYRGYDGGVRLLLDHHADIQGADEDGATPLYMAAGYGSASVVKRLLENGAQLDTGGWDKKATLLWALNPRLSGYHGLMEGADDLSWAERGSEDEGRQKKRRENEEREAKERLAVLDLLIGEGVDLNAPLAYGRTSLLEAIQPGQEMARAAMVQRLLEKGADVAAQTSDGWAALYQAVYYQQPEVVRLLLEHGADVNQKNKHIGWDGFGGGVTALHAAAGIGSEAMARLLIKAGADVRAAGEDGMTALYKAVSNGCASLAIVDLLLAHGVDINTHHGDNEATVLHEAVLEGNIEMARCLLQRGARIDETDVFGRTALDLAKDEGHEAMVFFLGHYNQCVS</sequence>
<feature type="domain" description="NACHT" evidence="5">
    <location>
        <begin position="221"/>
        <end position="363"/>
    </location>
</feature>
<dbReference type="InterPro" id="IPR007111">
    <property type="entry name" value="NACHT_NTPase"/>
</dbReference>
<dbReference type="PRINTS" id="PR01415">
    <property type="entry name" value="ANKYRIN"/>
</dbReference>
<feature type="repeat" description="ANK" evidence="3">
    <location>
        <begin position="820"/>
        <end position="852"/>
    </location>
</feature>
<name>A0A430L5U4_9HYPO</name>
<dbReference type="InterPro" id="IPR054471">
    <property type="entry name" value="GPIID_WHD"/>
</dbReference>
<dbReference type="PANTHER" id="PTHR24123:SF33">
    <property type="entry name" value="PROTEIN HOS4"/>
    <property type="match status" value="1"/>
</dbReference>
<evidence type="ECO:0000313" key="6">
    <source>
        <dbReference type="EMBL" id="RTE71078.1"/>
    </source>
</evidence>
<feature type="repeat" description="ANK" evidence="3">
    <location>
        <begin position="853"/>
        <end position="885"/>
    </location>
</feature>
<dbReference type="Gene3D" id="3.40.50.300">
    <property type="entry name" value="P-loop containing nucleotide triphosphate hydrolases"/>
    <property type="match status" value="1"/>
</dbReference>
<dbReference type="SUPFAM" id="SSF52540">
    <property type="entry name" value="P-loop containing nucleoside triphosphate hydrolases"/>
    <property type="match status" value="1"/>
</dbReference>
<dbReference type="InterPro" id="IPR027417">
    <property type="entry name" value="P-loop_NTPase"/>
</dbReference>
<accession>A0A430L5U4</accession>
<dbReference type="EMBL" id="MIKF01000399">
    <property type="protein sequence ID" value="RTE71078.1"/>
    <property type="molecule type" value="Genomic_DNA"/>
</dbReference>
<dbReference type="SUPFAM" id="SSF48403">
    <property type="entry name" value="Ankyrin repeat"/>
    <property type="match status" value="3"/>
</dbReference>
<dbReference type="PROSITE" id="PS50837">
    <property type="entry name" value="NACHT"/>
    <property type="match status" value="1"/>
</dbReference>
<dbReference type="Pfam" id="PF24883">
    <property type="entry name" value="NPHP3_N"/>
    <property type="match status" value="1"/>
</dbReference>
<dbReference type="Pfam" id="PF12796">
    <property type="entry name" value="Ank_2"/>
    <property type="match status" value="5"/>
</dbReference>
<feature type="repeat" description="ANK" evidence="3">
    <location>
        <begin position="723"/>
        <end position="755"/>
    </location>
</feature>
<keyword evidence="2 3" id="KW-0040">ANK repeat</keyword>
<organism evidence="6 7">
    <name type="scientific">Fusarium euwallaceae</name>
    <dbReference type="NCBI Taxonomy" id="1147111"/>
    <lineage>
        <taxon>Eukaryota</taxon>
        <taxon>Fungi</taxon>
        <taxon>Dikarya</taxon>
        <taxon>Ascomycota</taxon>
        <taxon>Pezizomycotina</taxon>
        <taxon>Sordariomycetes</taxon>
        <taxon>Hypocreomycetidae</taxon>
        <taxon>Hypocreales</taxon>
        <taxon>Nectriaceae</taxon>
        <taxon>Fusarium</taxon>
        <taxon>Fusarium solani species complex</taxon>
    </lineage>
</organism>
<dbReference type="Proteomes" id="UP000287124">
    <property type="component" value="Unassembled WGS sequence"/>
</dbReference>
<evidence type="ECO:0000313" key="7">
    <source>
        <dbReference type="Proteomes" id="UP000287124"/>
    </source>
</evidence>
<evidence type="ECO:0000256" key="3">
    <source>
        <dbReference type="PROSITE-ProRule" id="PRU00023"/>
    </source>
</evidence>